<proteinExistence type="predicted"/>
<comment type="caution">
    <text evidence="3">The sequence shown here is derived from an EMBL/GenBank/DDBJ whole genome shotgun (WGS) entry which is preliminary data.</text>
</comment>
<dbReference type="EMBL" id="JBIGHW010000001">
    <property type="protein sequence ID" value="MFG6439177.1"/>
    <property type="molecule type" value="Genomic_DNA"/>
</dbReference>
<evidence type="ECO:0000313" key="4">
    <source>
        <dbReference type="Proteomes" id="UP001606301"/>
    </source>
</evidence>
<evidence type="ECO:0000313" key="3">
    <source>
        <dbReference type="EMBL" id="MFG6439177.1"/>
    </source>
</evidence>
<evidence type="ECO:0000256" key="2">
    <source>
        <dbReference type="SAM" id="SignalP"/>
    </source>
</evidence>
<gene>
    <name evidence="3" type="ORF">ACG0Z3_00630</name>
</gene>
<dbReference type="RefSeq" id="WP_394394467.1">
    <property type="nucleotide sequence ID" value="NZ_JBIGHW010000001.1"/>
</dbReference>
<accession>A0ABW7FC65</accession>
<dbReference type="Proteomes" id="UP001606301">
    <property type="component" value="Unassembled WGS sequence"/>
</dbReference>
<keyword evidence="2" id="KW-0732">Signal</keyword>
<evidence type="ECO:0000256" key="1">
    <source>
        <dbReference type="SAM" id="MobiDB-lite"/>
    </source>
</evidence>
<organism evidence="3 4">
    <name type="scientific">Pelomonas margarita</name>
    <dbReference type="NCBI Taxonomy" id="3299031"/>
    <lineage>
        <taxon>Bacteria</taxon>
        <taxon>Pseudomonadati</taxon>
        <taxon>Pseudomonadota</taxon>
        <taxon>Betaproteobacteria</taxon>
        <taxon>Burkholderiales</taxon>
        <taxon>Sphaerotilaceae</taxon>
        <taxon>Roseateles</taxon>
    </lineage>
</organism>
<feature type="region of interest" description="Disordered" evidence="1">
    <location>
        <begin position="23"/>
        <end position="60"/>
    </location>
</feature>
<reference evidence="3 4" key="1">
    <citation type="submission" date="2024-08" db="EMBL/GenBank/DDBJ databases">
        <authorList>
            <person name="Lu H."/>
        </authorList>
    </citation>
    <scope>NUCLEOTIDE SEQUENCE [LARGE SCALE GENOMIC DNA]</scope>
    <source>
        <strain evidence="3 4">LKC17W</strain>
    </source>
</reference>
<protein>
    <submittedName>
        <fullName evidence="3">Uncharacterized protein</fullName>
    </submittedName>
</protein>
<feature type="signal peptide" evidence="2">
    <location>
        <begin position="1"/>
        <end position="25"/>
    </location>
</feature>
<feature type="chain" id="PRO_5047109987" evidence="2">
    <location>
        <begin position="26"/>
        <end position="88"/>
    </location>
</feature>
<keyword evidence="4" id="KW-1185">Reference proteome</keyword>
<name>A0ABW7FC65_9BURK</name>
<sequence>MPKLFPRTGALFAAWLALNATSAAAQTPRPDPADAHAKVPSAVARKAMPLPSADDPPRVDWRAANDRVERVGGWRTYARETLPAEKPL</sequence>